<keyword evidence="2" id="KW-0472">Membrane</keyword>
<feature type="transmembrane region" description="Helical" evidence="2">
    <location>
        <begin position="42"/>
        <end position="61"/>
    </location>
</feature>
<dbReference type="PANTHER" id="PTHR40765">
    <property type="entry name" value="ESX-2 SECRETION SYSTEM ATPASE ECCB2"/>
    <property type="match status" value="1"/>
</dbReference>
<dbReference type="Proteomes" id="UP001611075">
    <property type="component" value="Unassembled WGS sequence"/>
</dbReference>
<evidence type="ECO:0000313" key="4">
    <source>
        <dbReference type="Proteomes" id="UP001611075"/>
    </source>
</evidence>
<dbReference type="PANTHER" id="PTHR40765:SF2">
    <property type="entry name" value="ESX-2 SECRETION SYSTEM ATPASE ECCB2"/>
    <property type="match status" value="1"/>
</dbReference>
<keyword evidence="4" id="KW-1185">Reference proteome</keyword>
<keyword evidence="2" id="KW-0812">Transmembrane</keyword>
<organism evidence="3 4">
    <name type="scientific">Micromonospora rubida</name>
    <dbReference type="NCBI Taxonomy" id="2697657"/>
    <lineage>
        <taxon>Bacteria</taxon>
        <taxon>Bacillati</taxon>
        <taxon>Actinomycetota</taxon>
        <taxon>Actinomycetes</taxon>
        <taxon>Micromonosporales</taxon>
        <taxon>Micromonosporaceae</taxon>
        <taxon>Micromonospora</taxon>
    </lineage>
</organism>
<dbReference type="EMBL" id="JBIRPU010000008">
    <property type="protein sequence ID" value="MFI0793786.1"/>
    <property type="molecule type" value="Genomic_DNA"/>
</dbReference>
<dbReference type="InterPro" id="IPR044857">
    <property type="entry name" value="T7SS_EccB_R1"/>
</dbReference>
<dbReference type="NCBIfam" id="TIGR03919">
    <property type="entry name" value="T7SS_EccB"/>
    <property type="match status" value="1"/>
</dbReference>
<gene>
    <name evidence="3" type="primary">eccB</name>
    <name evidence="3" type="ORF">ACH4OY_14000</name>
</gene>
<evidence type="ECO:0000256" key="2">
    <source>
        <dbReference type="SAM" id="Phobius"/>
    </source>
</evidence>
<feature type="compositionally biased region" description="Pro residues" evidence="1">
    <location>
        <begin position="316"/>
        <end position="325"/>
    </location>
</feature>
<reference evidence="3 4" key="1">
    <citation type="submission" date="2024-10" db="EMBL/GenBank/DDBJ databases">
        <title>The Natural Products Discovery Center: Release of the First 8490 Sequenced Strains for Exploring Actinobacteria Biosynthetic Diversity.</title>
        <authorList>
            <person name="Kalkreuter E."/>
            <person name="Kautsar S.A."/>
            <person name="Yang D."/>
            <person name="Bader C.D."/>
            <person name="Teijaro C.N."/>
            <person name="Fluegel L."/>
            <person name="Davis C.M."/>
            <person name="Simpson J.R."/>
            <person name="Lauterbach L."/>
            <person name="Steele A.D."/>
            <person name="Gui C."/>
            <person name="Meng S."/>
            <person name="Li G."/>
            <person name="Viehrig K."/>
            <person name="Ye F."/>
            <person name="Su P."/>
            <person name="Kiefer A.F."/>
            <person name="Nichols A."/>
            <person name="Cepeda A.J."/>
            <person name="Yan W."/>
            <person name="Fan B."/>
            <person name="Jiang Y."/>
            <person name="Adhikari A."/>
            <person name="Zheng C.-J."/>
            <person name="Schuster L."/>
            <person name="Cowan T.M."/>
            <person name="Smanski M.J."/>
            <person name="Chevrette M.G."/>
            <person name="De Carvalho L.P.S."/>
            <person name="Shen B."/>
        </authorList>
    </citation>
    <scope>NUCLEOTIDE SEQUENCE [LARGE SCALE GENOMIC DNA]</scope>
    <source>
        <strain evidence="3 4">NPDC021253</strain>
    </source>
</reference>
<accession>A0ABW7SMP1</accession>
<sequence length="451" mass="46029">MASRRDQVDAQRHMMARVTGALVRAEPETSESPTRRDRTGSLAGLLLGALLVGVVAIWALFPGASGSTRWQQAGTLVVDDSTGARYVLVSGQLRPVIDIATATLLAGSRLTPVTVASSQLARVSRGEPVGTPDGPQVLPSKQINRGVWRVCDQGAARIAVDIDVPAAPAPLDPGEALTVTAAGRTYLLWDGRRLLVGQTWVADVLGLGLSAPVPVTPSWIDLIPLAGTAGPAVLPGAGKPGRTVAGRRTSVGDLFSVDLGNDTVGQYLMTIDGLAPLTATEYLLERARPGSTEESTITAAELAATARRTPARPLTTLPPNPPRPRSTPDGAAVCVEYTGRPDRGPTVVLTAGGSAPSAADGGATAGGKTKPRVTVRVAPGGGALLRPPGEAPAWPAQPPPNTLVDERGVAYPVAVADLTTLGYAPDQAVVMPPALVGLLPAGPALARPGGG</sequence>
<keyword evidence="2" id="KW-1133">Transmembrane helix</keyword>
<protein>
    <submittedName>
        <fullName evidence="3">Type VII secretion protein EccB</fullName>
    </submittedName>
</protein>
<name>A0ABW7SMP1_9ACTN</name>
<dbReference type="Gene3D" id="3.30.2390.20">
    <property type="entry name" value="Type VII secretion system EccB, repeat 1 domain"/>
    <property type="match status" value="1"/>
</dbReference>
<dbReference type="RefSeq" id="WP_396679533.1">
    <property type="nucleotide sequence ID" value="NZ_JBIRPU010000008.1"/>
</dbReference>
<proteinExistence type="predicted"/>
<dbReference type="InterPro" id="IPR007795">
    <property type="entry name" value="T7SS_EccB"/>
</dbReference>
<dbReference type="Pfam" id="PF05108">
    <property type="entry name" value="T7SS_ESX1_EccB"/>
    <property type="match status" value="1"/>
</dbReference>
<feature type="region of interest" description="Disordered" evidence="1">
    <location>
        <begin position="307"/>
        <end position="329"/>
    </location>
</feature>
<comment type="caution">
    <text evidence="3">The sequence shown here is derived from an EMBL/GenBank/DDBJ whole genome shotgun (WGS) entry which is preliminary data.</text>
</comment>
<evidence type="ECO:0000313" key="3">
    <source>
        <dbReference type="EMBL" id="MFI0793786.1"/>
    </source>
</evidence>
<evidence type="ECO:0000256" key="1">
    <source>
        <dbReference type="SAM" id="MobiDB-lite"/>
    </source>
</evidence>